<accession>A0A1L7WY09</accession>
<dbReference type="AlphaFoldDB" id="A0A1L7WY09"/>
<reference evidence="2 3" key="1">
    <citation type="submission" date="2016-03" db="EMBL/GenBank/DDBJ databases">
        <authorList>
            <person name="Ploux O."/>
        </authorList>
    </citation>
    <scope>NUCLEOTIDE SEQUENCE [LARGE SCALE GENOMIC DNA]</scope>
    <source>
        <strain evidence="2 3">UAMH 11012</strain>
    </source>
</reference>
<sequence length="181" mass="18888">MAAMTLSRFALLLATIGFKVITALPATTAAQLYPEVIPGPGLPSLASLNLTSAQLYTMPSPISSISLLNRATSFQSVCGPQDAVYVNVQDIIACYHYLSSLNQNCGGTTFNQGDTMCTAGNAKVVDSCHSDSCSVRCTEAAVSVLWAINSCTRPDQSCAGWAQPSGNGDLIVGAINKNYNG</sequence>
<evidence type="ECO:0000256" key="1">
    <source>
        <dbReference type="SAM" id="SignalP"/>
    </source>
</evidence>
<feature type="signal peptide" evidence="1">
    <location>
        <begin position="1"/>
        <end position="23"/>
    </location>
</feature>
<evidence type="ECO:0000313" key="2">
    <source>
        <dbReference type="EMBL" id="CZR57667.1"/>
    </source>
</evidence>
<gene>
    <name evidence="2" type="ORF">PAC_07556</name>
</gene>
<name>A0A1L7WY09_9HELO</name>
<keyword evidence="1" id="KW-0732">Signal</keyword>
<dbReference type="EMBL" id="FJOG01000010">
    <property type="protein sequence ID" value="CZR57667.1"/>
    <property type="molecule type" value="Genomic_DNA"/>
</dbReference>
<feature type="chain" id="PRO_5013245056" evidence="1">
    <location>
        <begin position="24"/>
        <end position="181"/>
    </location>
</feature>
<dbReference type="OrthoDB" id="2112446at2759"/>
<proteinExistence type="predicted"/>
<dbReference type="PANTHER" id="PTHR39603">
    <property type="entry name" value="CYANOVIRIN-N DOMAIN-CONTAINING PROTEIN"/>
    <property type="match status" value="1"/>
</dbReference>
<keyword evidence="3" id="KW-1185">Reference proteome</keyword>
<evidence type="ECO:0000313" key="3">
    <source>
        <dbReference type="Proteomes" id="UP000184330"/>
    </source>
</evidence>
<protein>
    <submittedName>
        <fullName evidence="2">Uncharacterized protein</fullName>
    </submittedName>
</protein>
<organism evidence="2 3">
    <name type="scientific">Phialocephala subalpina</name>
    <dbReference type="NCBI Taxonomy" id="576137"/>
    <lineage>
        <taxon>Eukaryota</taxon>
        <taxon>Fungi</taxon>
        <taxon>Dikarya</taxon>
        <taxon>Ascomycota</taxon>
        <taxon>Pezizomycotina</taxon>
        <taxon>Leotiomycetes</taxon>
        <taxon>Helotiales</taxon>
        <taxon>Mollisiaceae</taxon>
        <taxon>Phialocephala</taxon>
        <taxon>Phialocephala fortinii species complex</taxon>
    </lineage>
</organism>
<dbReference type="STRING" id="576137.A0A1L7WY09"/>
<dbReference type="Proteomes" id="UP000184330">
    <property type="component" value="Unassembled WGS sequence"/>
</dbReference>
<dbReference type="PANTHER" id="PTHR39603:SF1">
    <property type="entry name" value="CYANOVIRIN-N DOMAIN-CONTAINING PROTEIN"/>
    <property type="match status" value="1"/>
</dbReference>